<dbReference type="RefSeq" id="WP_380228935.1">
    <property type="nucleotide sequence ID" value="NZ_JBHSOF010000053.1"/>
</dbReference>
<evidence type="ECO:0008006" key="5">
    <source>
        <dbReference type="Google" id="ProtNLM"/>
    </source>
</evidence>
<feature type="compositionally biased region" description="Low complexity" evidence="1">
    <location>
        <begin position="161"/>
        <end position="195"/>
    </location>
</feature>
<evidence type="ECO:0000313" key="3">
    <source>
        <dbReference type="EMBL" id="MFC5667258.1"/>
    </source>
</evidence>
<comment type="caution">
    <text evidence="3">The sequence shown here is derived from an EMBL/GenBank/DDBJ whole genome shotgun (WGS) entry which is preliminary data.</text>
</comment>
<feature type="compositionally biased region" description="Basic residues" evidence="1">
    <location>
        <begin position="144"/>
        <end position="160"/>
    </location>
</feature>
<reference evidence="4" key="1">
    <citation type="journal article" date="2019" name="Int. J. Syst. Evol. Microbiol.">
        <title>The Global Catalogue of Microorganisms (GCM) 10K type strain sequencing project: providing services to taxonomists for standard genome sequencing and annotation.</title>
        <authorList>
            <consortium name="The Broad Institute Genomics Platform"/>
            <consortium name="The Broad Institute Genome Sequencing Center for Infectious Disease"/>
            <person name="Wu L."/>
            <person name="Ma J."/>
        </authorList>
    </citation>
    <scope>NUCLEOTIDE SEQUENCE [LARGE SCALE GENOMIC DNA]</scope>
    <source>
        <strain evidence="4">CGMCC 4.1437</strain>
    </source>
</reference>
<feature type="compositionally biased region" description="Pro residues" evidence="1">
    <location>
        <begin position="8"/>
        <end position="23"/>
    </location>
</feature>
<keyword evidence="2" id="KW-0812">Transmembrane</keyword>
<feature type="transmembrane region" description="Helical" evidence="2">
    <location>
        <begin position="203"/>
        <end position="232"/>
    </location>
</feature>
<organism evidence="3 4">
    <name type="scientific">Kitasatospora misakiensis</name>
    <dbReference type="NCBI Taxonomy" id="67330"/>
    <lineage>
        <taxon>Bacteria</taxon>
        <taxon>Bacillati</taxon>
        <taxon>Actinomycetota</taxon>
        <taxon>Actinomycetes</taxon>
        <taxon>Kitasatosporales</taxon>
        <taxon>Streptomycetaceae</taxon>
        <taxon>Kitasatospora</taxon>
    </lineage>
</organism>
<feature type="compositionally biased region" description="Low complexity" evidence="1">
    <location>
        <begin position="106"/>
        <end position="141"/>
    </location>
</feature>
<name>A0ABW0X9N3_9ACTN</name>
<dbReference type="Proteomes" id="UP001595975">
    <property type="component" value="Unassembled WGS sequence"/>
</dbReference>
<protein>
    <recommendedName>
        <fullName evidence="5">Integral membrane protein</fullName>
    </recommendedName>
</protein>
<keyword evidence="2" id="KW-0472">Membrane</keyword>
<evidence type="ECO:0000256" key="1">
    <source>
        <dbReference type="SAM" id="MobiDB-lite"/>
    </source>
</evidence>
<feature type="compositionally biased region" description="Low complexity" evidence="1">
    <location>
        <begin position="30"/>
        <end position="41"/>
    </location>
</feature>
<feature type="region of interest" description="Disordered" evidence="1">
    <location>
        <begin position="1"/>
        <end position="72"/>
    </location>
</feature>
<evidence type="ECO:0000313" key="4">
    <source>
        <dbReference type="Proteomes" id="UP001595975"/>
    </source>
</evidence>
<evidence type="ECO:0000256" key="2">
    <source>
        <dbReference type="SAM" id="Phobius"/>
    </source>
</evidence>
<keyword evidence="4" id="KW-1185">Reference proteome</keyword>
<gene>
    <name evidence="3" type="ORF">ACFP3U_30360</name>
</gene>
<feature type="transmembrane region" description="Helical" evidence="2">
    <location>
        <begin position="282"/>
        <end position="304"/>
    </location>
</feature>
<keyword evidence="2" id="KW-1133">Transmembrane helix</keyword>
<feature type="region of interest" description="Disordered" evidence="1">
    <location>
        <begin position="85"/>
        <end position="195"/>
    </location>
</feature>
<accession>A0ABW0X9N3</accession>
<sequence>MYAREPAPAAPPRRPVPPRPAGPPSGGAPDGSAGAFLPAPARSDRGAGRDGGSPWTAKPVDDAPADPEALPPAYRAVSMGDWDYVTIDFGDGPIASNRPIPDQRSATEPGAEPGPEPGTAADDPATAGDAAADTADTADTAGKGKGKGKGKSKGRGRKAARAQAQAQARGKGGPPASAPADGAPDAAGGPAKPGSAGGRRPSFLLLLSAAVLIGGAVTGQLIAMLIGWALGYLSRHLSDFTRKLAVFGIPLMVISGSSLWYWGRAQGRWGAAPQPGEQGSHAMWEAAPGVLRVAAVLSAVFLLLMSLRRKGGGTA</sequence>
<dbReference type="EMBL" id="JBHSOF010000053">
    <property type="protein sequence ID" value="MFC5667258.1"/>
    <property type="molecule type" value="Genomic_DNA"/>
</dbReference>
<proteinExistence type="predicted"/>
<feature type="transmembrane region" description="Helical" evidence="2">
    <location>
        <begin position="244"/>
        <end position="262"/>
    </location>
</feature>